<dbReference type="InterPro" id="IPR036259">
    <property type="entry name" value="MFS_trans_sf"/>
</dbReference>
<evidence type="ECO:0000256" key="2">
    <source>
        <dbReference type="ARBA" id="ARBA00022448"/>
    </source>
</evidence>
<comment type="subcellular location">
    <subcellularLocation>
        <location evidence="1">Cell membrane</location>
        <topology evidence="1">Multi-pass membrane protein</topology>
    </subcellularLocation>
</comment>
<dbReference type="GO" id="GO:0022857">
    <property type="term" value="F:transmembrane transporter activity"/>
    <property type="evidence" value="ECO:0007669"/>
    <property type="project" value="InterPro"/>
</dbReference>
<dbReference type="PANTHER" id="PTHR23523">
    <property type="match status" value="1"/>
</dbReference>
<dbReference type="RefSeq" id="WP_126830593.1">
    <property type="nucleotide sequence ID" value="NZ_CBCRYB010000012.1"/>
</dbReference>
<evidence type="ECO:0000256" key="3">
    <source>
        <dbReference type="ARBA" id="ARBA00022692"/>
    </source>
</evidence>
<feature type="transmembrane region" description="Helical" evidence="6">
    <location>
        <begin position="45"/>
        <end position="64"/>
    </location>
</feature>
<protein>
    <recommendedName>
        <fullName evidence="7">Major facilitator superfamily (MFS) profile domain-containing protein</fullName>
    </recommendedName>
</protein>
<dbReference type="InterPro" id="IPR052524">
    <property type="entry name" value="MFS_Cyanate_Porter"/>
</dbReference>
<keyword evidence="2" id="KW-0813">Transport</keyword>
<feature type="transmembrane region" description="Helical" evidence="6">
    <location>
        <begin position="333"/>
        <end position="356"/>
    </location>
</feature>
<evidence type="ECO:0000256" key="5">
    <source>
        <dbReference type="ARBA" id="ARBA00023136"/>
    </source>
</evidence>
<evidence type="ECO:0000256" key="1">
    <source>
        <dbReference type="ARBA" id="ARBA00004651"/>
    </source>
</evidence>
<feature type="transmembrane region" description="Helical" evidence="6">
    <location>
        <begin position="99"/>
        <end position="117"/>
    </location>
</feature>
<comment type="caution">
    <text evidence="8">The sequence shown here is derived from an EMBL/GenBank/DDBJ whole genome shotgun (WGS) entry which is preliminary data.</text>
</comment>
<dbReference type="PANTHER" id="PTHR23523:SF2">
    <property type="entry name" value="2-NITROIMIDAZOLE TRANSPORTER"/>
    <property type="match status" value="1"/>
</dbReference>
<feature type="transmembrane region" description="Helical" evidence="6">
    <location>
        <begin position="297"/>
        <end position="321"/>
    </location>
</feature>
<feature type="transmembrane region" description="Helical" evidence="6">
    <location>
        <begin position="76"/>
        <end position="93"/>
    </location>
</feature>
<feature type="transmembrane region" description="Helical" evidence="6">
    <location>
        <begin position="7"/>
        <end position="25"/>
    </location>
</feature>
<feature type="domain" description="Major facilitator superfamily (MFS) profile" evidence="7">
    <location>
        <begin position="6"/>
        <end position="388"/>
    </location>
</feature>
<dbReference type="EMBL" id="NGJY01000001">
    <property type="protein sequence ID" value="RSU04883.1"/>
    <property type="molecule type" value="Genomic_DNA"/>
</dbReference>
<feature type="transmembrane region" description="Helical" evidence="6">
    <location>
        <begin position="362"/>
        <end position="381"/>
    </location>
</feature>
<dbReference type="SUPFAM" id="SSF103473">
    <property type="entry name" value="MFS general substrate transporter"/>
    <property type="match status" value="1"/>
</dbReference>
<evidence type="ECO:0000259" key="7">
    <source>
        <dbReference type="PROSITE" id="PS50850"/>
    </source>
</evidence>
<feature type="transmembrane region" description="Helical" evidence="6">
    <location>
        <begin position="245"/>
        <end position="265"/>
    </location>
</feature>
<evidence type="ECO:0000256" key="6">
    <source>
        <dbReference type="SAM" id="Phobius"/>
    </source>
</evidence>
<proteinExistence type="predicted"/>
<evidence type="ECO:0000256" key="4">
    <source>
        <dbReference type="ARBA" id="ARBA00022989"/>
    </source>
</evidence>
<dbReference type="AlphaFoldDB" id="A0A430ACE9"/>
<sequence length="389" mass="41577">MTKKRQQYLLMLGIILIATNLRAPITSVGPVVNQISNELHLNGTLTGLVSTTPLVSFAVFSMLAPKIEKRFGIERVLFVALLFLTVGIVIRSLGSTFSLFFGTVFIGIGIAHGNVLLPSMVKRYFPDKLGMMTGAYSVAMTTFGALASGISLPVSKIGGMGWQGALAIWMVLSLVTACVWFPQVRTKTTVDLSISKEESTKLMHSSLAWAISLFMGIQSLVFYTLAAWLPAILSDKGIKAESAGLILTVLQLFIIPATFFVPVLTTKVKKQYLLVIIGVGSIIAGVVGIIVSDSVVINYIAAALIGNGGGFCFSLSMMFFSLRTSSPHQASELSGMAQAIGYLLAACGPLMFGMLHDLTNSWLSPLFILLALSVILLGVGLKSSQNKQL</sequence>
<gene>
    <name evidence="8" type="ORF">CBF31_02360</name>
</gene>
<evidence type="ECO:0000313" key="9">
    <source>
        <dbReference type="Proteomes" id="UP000287101"/>
    </source>
</evidence>
<dbReference type="Gene3D" id="1.20.1250.20">
    <property type="entry name" value="MFS general substrate transporter like domains"/>
    <property type="match status" value="2"/>
</dbReference>
<reference evidence="8 9" key="1">
    <citation type="submission" date="2017-05" db="EMBL/GenBank/DDBJ databases">
        <title>Vagococcus spp. assemblies.</title>
        <authorList>
            <person name="Gulvik C.A."/>
        </authorList>
    </citation>
    <scope>NUCLEOTIDE SEQUENCE [LARGE SCALE GENOMIC DNA]</scope>
    <source>
        <strain evidence="8 9">CCUG 41755</strain>
    </source>
</reference>
<dbReference type="OrthoDB" id="9797740at2"/>
<dbReference type="PROSITE" id="PS50850">
    <property type="entry name" value="MFS"/>
    <property type="match status" value="1"/>
</dbReference>
<dbReference type="CDD" id="cd17339">
    <property type="entry name" value="MFS_NIMT_CynX_like"/>
    <property type="match status" value="1"/>
</dbReference>
<evidence type="ECO:0000313" key="8">
    <source>
        <dbReference type="EMBL" id="RSU04883.1"/>
    </source>
</evidence>
<name>A0A430ACE9_9ENTE</name>
<accession>A0A430ACE9</accession>
<keyword evidence="5 6" id="KW-0472">Membrane</keyword>
<keyword evidence="4 6" id="KW-1133">Transmembrane helix</keyword>
<feature type="transmembrane region" description="Helical" evidence="6">
    <location>
        <begin position="162"/>
        <end position="181"/>
    </location>
</feature>
<feature type="transmembrane region" description="Helical" evidence="6">
    <location>
        <begin position="272"/>
        <end position="291"/>
    </location>
</feature>
<dbReference type="Proteomes" id="UP000287101">
    <property type="component" value="Unassembled WGS sequence"/>
</dbReference>
<dbReference type="InterPro" id="IPR020846">
    <property type="entry name" value="MFS_dom"/>
</dbReference>
<organism evidence="8 9">
    <name type="scientific">Vagococcus fessus</name>
    <dbReference type="NCBI Taxonomy" id="120370"/>
    <lineage>
        <taxon>Bacteria</taxon>
        <taxon>Bacillati</taxon>
        <taxon>Bacillota</taxon>
        <taxon>Bacilli</taxon>
        <taxon>Lactobacillales</taxon>
        <taxon>Enterococcaceae</taxon>
        <taxon>Vagococcus</taxon>
    </lineage>
</organism>
<feature type="transmembrane region" description="Helical" evidence="6">
    <location>
        <begin position="129"/>
        <end position="150"/>
    </location>
</feature>
<keyword evidence="9" id="KW-1185">Reference proteome</keyword>
<keyword evidence="3 6" id="KW-0812">Transmembrane</keyword>
<dbReference type="Pfam" id="PF07690">
    <property type="entry name" value="MFS_1"/>
    <property type="match status" value="1"/>
</dbReference>
<dbReference type="GO" id="GO:0005886">
    <property type="term" value="C:plasma membrane"/>
    <property type="evidence" value="ECO:0007669"/>
    <property type="project" value="UniProtKB-SubCell"/>
</dbReference>
<feature type="transmembrane region" description="Helical" evidence="6">
    <location>
        <begin position="202"/>
        <end position="225"/>
    </location>
</feature>
<dbReference type="InterPro" id="IPR011701">
    <property type="entry name" value="MFS"/>
</dbReference>